<feature type="region of interest" description="Disordered" evidence="9">
    <location>
        <begin position="194"/>
        <end position="215"/>
    </location>
</feature>
<feature type="domain" description="Dyp-type peroxidase C-terminal" evidence="11">
    <location>
        <begin position="123"/>
        <end position="302"/>
    </location>
</feature>
<dbReference type="InterPro" id="IPR011008">
    <property type="entry name" value="Dimeric_a/b-barrel"/>
</dbReference>
<evidence type="ECO:0000256" key="3">
    <source>
        <dbReference type="ARBA" id="ARBA00022617"/>
    </source>
</evidence>
<proteinExistence type="inferred from homology"/>
<feature type="domain" description="Dyp-type peroxidase N-terminal" evidence="10">
    <location>
        <begin position="30"/>
        <end position="110"/>
    </location>
</feature>
<evidence type="ECO:0000256" key="9">
    <source>
        <dbReference type="SAM" id="MobiDB-lite"/>
    </source>
</evidence>
<organism evidence="12 13">
    <name type="scientific">Amycolatopsis halotolerans</name>
    <dbReference type="NCBI Taxonomy" id="330083"/>
    <lineage>
        <taxon>Bacteria</taxon>
        <taxon>Bacillati</taxon>
        <taxon>Actinomycetota</taxon>
        <taxon>Actinomycetes</taxon>
        <taxon>Pseudonocardiales</taxon>
        <taxon>Pseudonocardiaceae</taxon>
        <taxon>Amycolatopsis</taxon>
    </lineage>
</organism>
<sequence>MSSLDFAATDRASVEATFRSLDEAIAGSEVTVAVGASLFDGRFGFQALRPRRLGTMPAFPNDVLDARQCHGDILVQVCAAESGEAERVSQRLAGATSRWLRPRWSIGGFRDENSATKDGRPSTRDLFGFREGAGNPDVNDPKLMDQLVWVQPGSDEPAWTAGGTYQVVRLIRFAPSLWDAESVARQETVIGRTKRDGSPLGRLGETTPFDYSSDPTGQTIALDAHIRRANPRRPETDQNRILRRGYSYRRNAENPRDEGLIFICFQQDLERGFATVQRRLNGQALDKYILPFGGGYYFVLPGPTHRPGDYAGKALIDAARA</sequence>
<evidence type="ECO:0000313" key="12">
    <source>
        <dbReference type="EMBL" id="MFC3512777.1"/>
    </source>
</evidence>
<comment type="similarity">
    <text evidence="8">Belongs to the DyP-type peroxidase family.</text>
</comment>
<dbReference type="PANTHER" id="PTHR30521">
    <property type="entry name" value="DEFERROCHELATASE/PEROXIDASE"/>
    <property type="match status" value="1"/>
</dbReference>
<evidence type="ECO:0000256" key="6">
    <source>
        <dbReference type="ARBA" id="ARBA00023002"/>
    </source>
</evidence>
<dbReference type="NCBIfam" id="TIGR01413">
    <property type="entry name" value="Dyp_perox_fam"/>
    <property type="match status" value="1"/>
</dbReference>
<dbReference type="GO" id="GO:0004601">
    <property type="term" value="F:peroxidase activity"/>
    <property type="evidence" value="ECO:0007669"/>
    <property type="project" value="UniProtKB-KW"/>
</dbReference>
<evidence type="ECO:0000256" key="7">
    <source>
        <dbReference type="ARBA" id="ARBA00023004"/>
    </source>
</evidence>
<dbReference type="Proteomes" id="UP001595764">
    <property type="component" value="Unassembled WGS sequence"/>
</dbReference>
<evidence type="ECO:0000313" key="13">
    <source>
        <dbReference type="Proteomes" id="UP001595764"/>
    </source>
</evidence>
<reference evidence="13" key="1">
    <citation type="journal article" date="2019" name="Int. J. Syst. Evol. Microbiol.">
        <title>The Global Catalogue of Microorganisms (GCM) 10K type strain sequencing project: providing services to taxonomists for standard genome sequencing and annotation.</title>
        <authorList>
            <consortium name="The Broad Institute Genomics Platform"/>
            <consortium name="The Broad Institute Genome Sequencing Center for Infectious Disease"/>
            <person name="Wu L."/>
            <person name="Ma J."/>
        </authorList>
    </citation>
    <scope>NUCLEOTIDE SEQUENCE [LARGE SCALE GENOMIC DNA]</scope>
    <source>
        <strain evidence="13">CGMCC 4.7682</strain>
    </source>
</reference>
<protein>
    <submittedName>
        <fullName evidence="12">Dyp-type peroxidase</fullName>
    </submittedName>
</protein>
<keyword evidence="5" id="KW-0732">Signal</keyword>
<dbReference type="InterPro" id="IPR048328">
    <property type="entry name" value="Dyp_perox_C"/>
</dbReference>
<dbReference type="SUPFAM" id="SSF54909">
    <property type="entry name" value="Dimeric alpha+beta barrel"/>
    <property type="match status" value="1"/>
</dbReference>
<dbReference type="EMBL" id="JBHRWI010000025">
    <property type="protein sequence ID" value="MFC3512777.1"/>
    <property type="molecule type" value="Genomic_DNA"/>
</dbReference>
<keyword evidence="13" id="KW-1185">Reference proteome</keyword>
<dbReference type="Pfam" id="PF04261">
    <property type="entry name" value="Dyp_perox_N"/>
    <property type="match status" value="1"/>
</dbReference>
<evidence type="ECO:0000256" key="1">
    <source>
        <dbReference type="ARBA" id="ARBA00001970"/>
    </source>
</evidence>
<dbReference type="RefSeq" id="WP_377876473.1">
    <property type="nucleotide sequence ID" value="NZ_JBHMAY010000096.1"/>
</dbReference>
<accession>A0ABV7QLT1</accession>
<name>A0ABV7QLT1_9PSEU</name>
<dbReference type="PROSITE" id="PS51404">
    <property type="entry name" value="DYP_PEROXIDASE"/>
    <property type="match status" value="1"/>
</dbReference>
<dbReference type="InterPro" id="IPR048327">
    <property type="entry name" value="Dyp_perox_N"/>
</dbReference>
<evidence type="ECO:0000259" key="11">
    <source>
        <dbReference type="Pfam" id="PF20628"/>
    </source>
</evidence>
<gene>
    <name evidence="12" type="ORF">ACFORO_21590</name>
</gene>
<keyword evidence="7" id="KW-0408">Iron</keyword>
<keyword evidence="2 12" id="KW-0575">Peroxidase</keyword>
<dbReference type="PANTHER" id="PTHR30521:SF4">
    <property type="entry name" value="DEFERROCHELATASE"/>
    <property type="match status" value="1"/>
</dbReference>
<keyword evidence="6" id="KW-0560">Oxidoreductase</keyword>
<comment type="cofactor">
    <cofactor evidence="1">
        <name>heme b</name>
        <dbReference type="ChEBI" id="CHEBI:60344"/>
    </cofactor>
</comment>
<evidence type="ECO:0000256" key="2">
    <source>
        <dbReference type="ARBA" id="ARBA00022559"/>
    </source>
</evidence>
<comment type="caution">
    <text evidence="12">The sequence shown here is derived from an EMBL/GenBank/DDBJ whole genome shotgun (WGS) entry which is preliminary data.</text>
</comment>
<evidence type="ECO:0000256" key="4">
    <source>
        <dbReference type="ARBA" id="ARBA00022723"/>
    </source>
</evidence>
<evidence type="ECO:0000256" key="5">
    <source>
        <dbReference type="ARBA" id="ARBA00022729"/>
    </source>
</evidence>
<dbReference type="InterPro" id="IPR006314">
    <property type="entry name" value="Dyp_peroxidase"/>
</dbReference>
<evidence type="ECO:0000256" key="8">
    <source>
        <dbReference type="ARBA" id="ARBA00025737"/>
    </source>
</evidence>
<keyword evidence="4" id="KW-0479">Metal-binding</keyword>
<evidence type="ECO:0000259" key="10">
    <source>
        <dbReference type="Pfam" id="PF04261"/>
    </source>
</evidence>
<keyword evidence="3" id="KW-0349">Heme</keyword>
<dbReference type="Pfam" id="PF20628">
    <property type="entry name" value="Dyp_perox_C"/>
    <property type="match status" value="1"/>
</dbReference>